<feature type="chain" id="PRO_5008142716" evidence="1">
    <location>
        <begin position="24"/>
        <end position="505"/>
    </location>
</feature>
<keyword evidence="3" id="KW-1185">Reference proteome</keyword>
<feature type="signal peptide" evidence="1">
    <location>
        <begin position="1"/>
        <end position="23"/>
    </location>
</feature>
<dbReference type="EnsemblMetazoa" id="AQUA007131-RA">
    <property type="protein sequence ID" value="AQUA007131-PA"/>
    <property type="gene ID" value="AQUA007131"/>
</dbReference>
<proteinExistence type="predicted"/>
<protein>
    <submittedName>
        <fullName evidence="2">Uncharacterized protein</fullName>
    </submittedName>
</protein>
<dbReference type="VEuPathDB" id="VectorBase:AQUA007131"/>
<organism evidence="2 3">
    <name type="scientific">Anopheles quadriannulatus</name>
    <name type="common">Mosquito</name>
    <dbReference type="NCBI Taxonomy" id="34691"/>
    <lineage>
        <taxon>Eukaryota</taxon>
        <taxon>Metazoa</taxon>
        <taxon>Ecdysozoa</taxon>
        <taxon>Arthropoda</taxon>
        <taxon>Hexapoda</taxon>
        <taxon>Insecta</taxon>
        <taxon>Pterygota</taxon>
        <taxon>Neoptera</taxon>
        <taxon>Endopterygota</taxon>
        <taxon>Diptera</taxon>
        <taxon>Nematocera</taxon>
        <taxon>Culicoidea</taxon>
        <taxon>Culicidae</taxon>
        <taxon>Anophelinae</taxon>
        <taxon>Anopheles</taxon>
    </lineage>
</organism>
<dbReference type="AlphaFoldDB" id="A0A182XBD4"/>
<sequence length="505" mass="55626">MIAIRSIWMFWLLAGGFVLVCSATKRAPTAIITDILSVDEPAPEPNHHLATRLLRYFIFGGIIQAISAETRIPRRRLVFGGRSMFQDKHSQAGPGTHAAHVVRVCAINAGLTGANPNLTIALQNYIGHTQNVPRIYNYFAGVGGAIDLFQSSSLKELSKIDFTGFYNGTNKDTVIKLSNAFRGIVEKYARKENQATVVIDVAKAAAYCADPSLLFARGTEGHRMVKDGTFLRNYYTPNSTAVKIDPKECHKGQTQTDVAACLGAFIISTATAARRPTTVVSDVCSSSFTDGPFETRDAYRQRVRDPNKHISARLVRYLTFGGILQAIAEKTNLPRDGLVAGGASQFQDQHSGLGRTIHAAHIIRVGTIDKRLGRQDSALHTALTNYIGHTQNVLRAANAWHGVGGAIDRFQSDNLDALGRIDFNAPFDRDQRIAVEQLTERFRDVISAYVRDGTHEESDRQILDEDKMIVNCMLPLMLFEEGKAGYDLVTSGDFVAHYGRTSRKR</sequence>
<evidence type="ECO:0000313" key="3">
    <source>
        <dbReference type="Proteomes" id="UP000076407"/>
    </source>
</evidence>
<evidence type="ECO:0000313" key="2">
    <source>
        <dbReference type="EnsemblMetazoa" id="AQUA007131-PA"/>
    </source>
</evidence>
<accession>A0A182XBD4</accession>
<keyword evidence="1" id="KW-0732">Signal</keyword>
<reference evidence="2" key="1">
    <citation type="submission" date="2020-05" db="UniProtKB">
        <authorList>
            <consortium name="EnsemblMetazoa"/>
        </authorList>
    </citation>
    <scope>IDENTIFICATION</scope>
    <source>
        <strain evidence="2">SANGQUA</strain>
    </source>
</reference>
<dbReference type="STRING" id="34691.A0A182XBD4"/>
<dbReference type="Proteomes" id="UP000076407">
    <property type="component" value="Unassembled WGS sequence"/>
</dbReference>
<name>A0A182XBD4_ANOQN</name>
<evidence type="ECO:0000256" key="1">
    <source>
        <dbReference type="SAM" id="SignalP"/>
    </source>
</evidence>